<evidence type="ECO:0000256" key="1">
    <source>
        <dbReference type="SAM" id="Phobius"/>
    </source>
</evidence>
<dbReference type="EMBL" id="JAAFYZ010000242">
    <property type="protein sequence ID" value="MBS2553262.1"/>
    <property type="molecule type" value="Genomic_DNA"/>
</dbReference>
<name>A0ABS5L4W1_9ACTN</name>
<proteinExistence type="predicted"/>
<sequence>MVAICVAVAVCVVLALLGRAVSTTAQRMRGWYQGSVEGSAIELAVLAALVGGALGELYRRLRP</sequence>
<keyword evidence="3" id="KW-1185">Reference proteome</keyword>
<keyword evidence="1" id="KW-0812">Transmembrane</keyword>
<dbReference type="Proteomes" id="UP000730482">
    <property type="component" value="Unassembled WGS sequence"/>
</dbReference>
<gene>
    <name evidence="2" type="ORF">KGQ19_41055</name>
</gene>
<feature type="transmembrane region" description="Helical" evidence="1">
    <location>
        <begin position="38"/>
        <end position="58"/>
    </location>
</feature>
<evidence type="ECO:0000313" key="2">
    <source>
        <dbReference type="EMBL" id="MBS2553262.1"/>
    </source>
</evidence>
<dbReference type="RefSeq" id="WP_212019631.1">
    <property type="nucleotide sequence ID" value="NZ_JAAFYZ010000242.1"/>
</dbReference>
<organism evidence="2 3">
    <name type="scientific">Catenulispora pinistramenti</name>
    <dbReference type="NCBI Taxonomy" id="2705254"/>
    <lineage>
        <taxon>Bacteria</taxon>
        <taxon>Bacillati</taxon>
        <taxon>Actinomycetota</taxon>
        <taxon>Actinomycetes</taxon>
        <taxon>Catenulisporales</taxon>
        <taxon>Catenulisporaceae</taxon>
        <taxon>Catenulispora</taxon>
    </lineage>
</organism>
<comment type="caution">
    <text evidence="2">The sequence shown here is derived from an EMBL/GenBank/DDBJ whole genome shotgun (WGS) entry which is preliminary data.</text>
</comment>
<evidence type="ECO:0000313" key="3">
    <source>
        <dbReference type="Proteomes" id="UP000730482"/>
    </source>
</evidence>
<accession>A0ABS5L4W1</accession>
<keyword evidence="1" id="KW-0472">Membrane</keyword>
<protein>
    <submittedName>
        <fullName evidence="2">Uncharacterized protein</fullName>
    </submittedName>
</protein>
<reference evidence="2 3" key="1">
    <citation type="submission" date="2020-02" db="EMBL/GenBank/DDBJ databases">
        <title>Acidophilic actinobacteria isolated from forest soil.</title>
        <authorList>
            <person name="Golinska P."/>
        </authorList>
    </citation>
    <scope>NUCLEOTIDE SEQUENCE [LARGE SCALE GENOMIC DNA]</scope>
    <source>
        <strain evidence="2 3">NL8</strain>
    </source>
</reference>
<keyword evidence="1" id="KW-1133">Transmembrane helix</keyword>